<comment type="caution">
    <text evidence="1">The sequence shown here is derived from an EMBL/GenBank/DDBJ whole genome shotgun (WGS) entry which is preliminary data.</text>
</comment>
<dbReference type="EMBL" id="JAENGP010000033">
    <property type="protein sequence ID" value="MBK1782672.1"/>
    <property type="molecule type" value="Genomic_DNA"/>
</dbReference>
<dbReference type="Proteomes" id="UP000635316">
    <property type="component" value="Unassembled WGS sequence"/>
</dbReference>
<proteinExistence type="predicted"/>
<gene>
    <name evidence="1" type="ORF">JHL22_15815</name>
</gene>
<keyword evidence="2" id="KW-1185">Reference proteome</keyword>
<sequence length="47" mass="5297">MNLIVDEVATVVTDFYKIATELTKDIPQNELKRVRAHIDRNLASIAA</sequence>
<reference evidence="1 2" key="1">
    <citation type="submission" date="2020-12" db="EMBL/GenBank/DDBJ databases">
        <authorList>
            <person name="Lu T."/>
            <person name="Wang Q."/>
            <person name="Han X."/>
        </authorList>
    </citation>
    <scope>NUCLEOTIDE SEQUENCE [LARGE SCALE GENOMIC DNA]</scope>
    <source>
        <strain evidence="1 2">WQ 585</strain>
    </source>
</reference>
<evidence type="ECO:0000313" key="2">
    <source>
        <dbReference type="Proteomes" id="UP000635316"/>
    </source>
</evidence>
<organism evidence="1 2">
    <name type="scientific">Advenella mandrilli</name>
    <dbReference type="NCBI Taxonomy" id="2800330"/>
    <lineage>
        <taxon>Bacteria</taxon>
        <taxon>Pseudomonadati</taxon>
        <taxon>Pseudomonadota</taxon>
        <taxon>Betaproteobacteria</taxon>
        <taxon>Burkholderiales</taxon>
        <taxon>Alcaligenaceae</taxon>
    </lineage>
</organism>
<name>A0ABS1EI34_9BURK</name>
<evidence type="ECO:0000313" key="1">
    <source>
        <dbReference type="EMBL" id="MBK1782672.1"/>
    </source>
</evidence>
<accession>A0ABS1EI34</accession>
<protein>
    <submittedName>
        <fullName evidence="1">Uncharacterized protein</fullName>
    </submittedName>
</protein>
<dbReference type="RefSeq" id="WP_200239570.1">
    <property type="nucleotide sequence ID" value="NZ_JAENGP010000033.1"/>
</dbReference>